<dbReference type="OrthoDB" id="8195099at2759"/>
<dbReference type="EMBL" id="BMAO01023229">
    <property type="protein sequence ID" value="GFQ87452.1"/>
    <property type="molecule type" value="Genomic_DNA"/>
</dbReference>
<accession>A0A8X6I4K0</accession>
<keyword evidence="2" id="KW-1185">Reference proteome</keyword>
<gene>
    <name evidence="1" type="primary">tc3a_1</name>
    <name evidence="1" type="ORF">TNCT_602561</name>
</gene>
<dbReference type="AlphaFoldDB" id="A0A8X6I4K0"/>
<reference evidence="1" key="1">
    <citation type="submission" date="2020-07" db="EMBL/GenBank/DDBJ databases">
        <title>Multicomponent nature underlies the extraordinary mechanical properties of spider dragline silk.</title>
        <authorList>
            <person name="Kono N."/>
            <person name="Nakamura H."/>
            <person name="Mori M."/>
            <person name="Yoshida Y."/>
            <person name="Ohtoshi R."/>
            <person name="Malay A.D."/>
            <person name="Moran D.A.P."/>
            <person name="Tomita M."/>
            <person name="Numata K."/>
            <person name="Arakawa K."/>
        </authorList>
    </citation>
    <scope>NUCLEOTIDE SEQUENCE</scope>
</reference>
<name>A0A8X6I4K0_TRICU</name>
<dbReference type="PANTHER" id="PTHR47326:SF1">
    <property type="entry name" value="HTH PSQ-TYPE DOMAIN-CONTAINING PROTEIN"/>
    <property type="match status" value="1"/>
</dbReference>
<evidence type="ECO:0000313" key="1">
    <source>
        <dbReference type="EMBL" id="GFQ87452.1"/>
    </source>
</evidence>
<comment type="caution">
    <text evidence="1">The sequence shown here is derived from an EMBL/GenBank/DDBJ whole genome shotgun (WGS) entry which is preliminary data.</text>
</comment>
<dbReference type="Proteomes" id="UP000887116">
    <property type="component" value="Unassembled WGS sequence"/>
</dbReference>
<proteinExistence type="predicted"/>
<dbReference type="PANTHER" id="PTHR47326">
    <property type="entry name" value="TRANSPOSABLE ELEMENT TC3 TRANSPOSASE-LIKE PROTEIN"/>
    <property type="match status" value="1"/>
</dbReference>
<evidence type="ECO:0000313" key="2">
    <source>
        <dbReference type="Proteomes" id="UP000887116"/>
    </source>
</evidence>
<organism evidence="1 2">
    <name type="scientific">Trichonephila clavata</name>
    <name type="common">Joro spider</name>
    <name type="synonym">Nephila clavata</name>
    <dbReference type="NCBI Taxonomy" id="2740835"/>
    <lineage>
        <taxon>Eukaryota</taxon>
        <taxon>Metazoa</taxon>
        <taxon>Ecdysozoa</taxon>
        <taxon>Arthropoda</taxon>
        <taxon>Chelicerata</taxon>
        <taxon>Arachnida</taxon>
        <taxon>Araneae</taxon>
        <taxon>Araneomorphae</taxon>
        <taxon>Entelegynae</taxon>
        <taxon>Araneoidea</taxon>
        <taxon>Nephilidae</taxon>
        <taxon>Trichonephila</taxon>
    </lineage>
</organism>
<protein>
    <submittedName>
        <fullName evidence="1">Transposable element Tc3 transposase</fullName>
    </submittedName>
</protein>
<sequence>METALQKSPMKSSRKLAVQLGMLYSSTWRTACELNFRPFKIHVVHEMTPPDFEKKLHFCRWFRSFLNTYDIRKPDNVLLTNEAGFNLHGYVNSQKSLYRSTINPHIIQEWILHDEKFGVWYAV</sequence>